<dbReference type="PROSITE" id="PS51194">
    <property type="entry name" value="HELICASE_CTER"/>
    <property type="match status" value="1"/>
</dbReference>
<keyword evidence="4" id="KW-0067">ATP-binding</keyword>
<feature type="domain" description="Helicase ATP-binding" evidence="6">
    <location>
        <begin position="23"/>
        <end position="243"/>
    </location>
</feature>
<dbReference type="InterPro" id="IPR014001">
    <property type="entry name" value="Helicase_ATP-bd"/>
</dbReference>
<dbReference type="SUPFAM" id="SSF52540">
    <property type="entry name" value="P-loop containing nucleoside triphosphate hydrolases"/>
    <property type="match status" value="1"/>
</dbReference>
<organism evidence="8 9">
    <name type="scientific">Candidatus Thiothrix phosphatis</name>
    <dbReference type="NCBI Taxonomy" id="3112415"/>
    <lineage>
        <taxon>Bacteria</taxon>
        <taxon>Pseudomonadati</taxon>
        <taxon>Pseudomonadota</taxon>
        <taxon>Gammaproteobacteria</taxon>
        <taxon>Thiotrichales</taxon>
        <taxon>Thiotrichaceae</taxon>
        <taxon>Thiothrix</taxon>
    </lineage>
</organism>
<evidence type="ECO:0000256" key="2">
    <source>
        <dbReference type="ARBA" id="ARBA00022801"/>
    </source>
</evidence>
<evidence type="ECO:0000256" key="3">
    <source>
        <dbReference type="ARBA" id="ARBA00022806"/>
    </source>
</evidence>
<dbReference type="PANTHER" id="PTHR47959:SF16">
    <property type="entry name" value="CRISPR-ASSOCIATED NUCLEASE_HELICASE CAS3-RELATED"/>
    <property type="match status" value="1"/>
</dbReference>
<evidence type="ECO:0000256" key="5">
    <source>
        <dbReference type="ARBA" id="ARBA00038437"/>
    </source>
</evidence>
<gene>
    <name evidence="8" type="ORF">VSS37_10470</name>
</gene>
<evidence type="ECO:0000256" key="1">
    <source>
        <dbReference type="ARBA" id="ARBA00022741"/>
    </source>
</evidence>
<dbReference type="InterPro" id="IPR027417">
    <property type="entry name" value="P-loop_NTPase"/>
</dbReference>
<evidence type="ECO:0000313" key="8">
    <source>
        <dbReference type="EMBL" id="MEB4591403.1"/>
    </source>
</evidence>
<sequence length="512" mass="56636">MELSVARHCVAQLENGLSPLQQALLDEPRRVRIVDAPTGAGKTYAFQQALLRDQRILFIVPTRRLAQNIAAGLIDELVKSGWQAANAERKVQIWSSDQTAVLREQGVENIRGYRVRQVQALDGTRSGGEMIIAVPEVVSQLLHRAYLDKGQSGFSVFDVLDDFDHIVFDEFHTIEARGFGLAALFAKLVSVDLPHPGLPPQGGKEAGTVPAGYGVAKVSLLSATPLDIKPVLIKLGVPEDRMMELHESITAEGRPLHGDVTLRLETLPDMPTVLAQHLEQVRAEVGQNRQVVIIYNALADLKRQLPDLLRLLQSVGIPAAQVLVVNSIDDSGGNNQSGYGYHAGRQQDPDDFSVLVATASVEVGVTFRAANLMLMEPGFAPMNFLQRYGRAARRGEDGAVVVRTDSRLQERHPWLRELCNWMDAHNGKAVSIQELSRVLSRSVQACFREDSDTLYFGSLPQQAVYASGLYWQVLLRHKSSKAHRREHLLQHQPASSKHLGTSKNLWITMLSY</sequence>
<keyword evidence="1" id="KW-0547">Nucleotide-binding</keyword>
<dbReference type="PANTHER" id="PTHR47959">
    <property type="entry name" value="ATP-DEPENDENT RNA HELICASE RHLE-RELATED"/>
    <property type="match status" value="1"/>
</dbReference>
<proteinExistence type="inferred from homology"/>
<feature type="domain" description="Helicase C-terminal" evidence="7">
    <location>
        <begin position="273"/>
        <end position="438"/>
    </location>
</feature>
<accession>A0ABU6CX63</accession>
<dbReference type="Pfam" id="PF00270">
    <property type="entry name" value="DEAD"/>
    <property type="match status" value="1"/>
</dbReference>
<keyword evidence="9" id="KW-1185">Reference proteome</keyword>
<reference evidence="9" key="1">
    <citation type="submission" date="2023-07" db="EMBL/GenBank/DDBJ databases">
        <title>The carbon used by Thiothrix.</title>
        <authorList>
            <person name="Chen L."/>
        </authorList>
    </citation>
    <scope>NUCLEOTIDE SEQUENCE [LARGE SCALE GENOMIC DNA]</scope>
</reference>
<evidence type="ECO:0000313" key="9">
    <source>
        <dbReference type="Proteomes" id="UP001308005"/>
    </source>
</evidence>
<name>A0ABU6CX63_9GAMM</name>
<dbReference type="Proteomes" id="UP001308005">
    <property type="component" value="Unassembled WGS sequence"/>
</dbReference>
<dbReference type="InterPro" id="IPR011545">
    <property type="entry name" value="DEAD/DEAH_box_helicase_dom"/>
</dbReference>
<protein>
    <submittedName>
        <fullName evidence="8">DEAD/DEAH box helicase</fullName>
    </submittedName>
</protein>
<dbReference type="SMART" id="SM00487">
    <property type="entry name" value="DEXDc"/>
    <property type="match status" value="1"/>
</dbReference>
<keyword evidence="2" id="KW-0378">Hydrolase</keyword>
<comment type="caution">
    <text evidence="8">The sequence shown here is derived from an EMBL/GenBank/DDBJ whole genome shotgun (WGS) entry which is preliminary data.</text>
</comment>
<dbReference type="GO" id="GO:0004386">
    <property type="term" value="F:helicase activity"/>
    <property type="evidence" value="ECO:0007669"/>
    <property type="project" value="UniProtKB-KW"/>
</dbReference>
<keyword evidence="3 8" id="KW-0347">Helicase</keyword>
<dbReference type="Gene3D" id="3.40.50.300">
    <property type="entry name" value="P-loop containing nucleotide triphosphate hydrolases"/>
    <property type="match status" value="2"/>
</dbReference>
<dbReference type="RefSeq" id="WP_324694977.1">
    <property type="nucleotide sequence ID" value="NZ_JAYMYJ010000101.1"/>
</dbReference>
<dbReference type="InterPro" id="IPR050079">
    <property type="entry name" value="DEAD_box_RNA_helicase"/>
</dbReference>
<evidence type="ECO:0000256" key="4">
    <source>
        <dbReference type="ARBA" id="ARBA00022840"/>
    </source>
</evidence>
<evidence type="ECO:0000259" key="7">
    <source>
        <dbReference type="PROSITE" id="PS51194"/>
    </source>
</evidence>
<comment type="similarity">
    <text evidence="5">Belongs to the DEAD box helicase family.</text>
</comment>
<evidence type="ECO:0000259" key="6">
    <source>
        <dbReference type="PROSITE" id="PS51192"/>
    </source>
</evidence>
<dbReference type="EMBL" id="JAYMYJ010000101">
    <property type="protein sequence ID" value="MEB4591403.1"/>
    <property type="molecule type" value="Genomic_DNA"/>
</dbReference>
<dbReference type="PROSITE" id="PS51192">
    <property type="entry name" value="HELICASE_ATP_BIND_1"/>
    <property type="match status" value="1"/>
</dbReference>
<dbReference type="InterPro" id="IPR001650">
    <property type="entry name" value="Helicase_C-like"/>
</dbReference>